<dbReference type="GO" id="GO:0008017">
    <property type="term" value="F:microtubule binding"/>
    <property type="evidence" value="ECO:0007669"/>
    <property type="project" value="TreeGrafter"/>
</dbReference>
<dbReference type="InterPro" id="IPR049039">
    <property type="entry name" value="RMD1-3_a_helical_rpt"/>
</dbReference>
<dbReference type="Proteomes" id="UP000887569">
    <property type="component" value="Unplaced"/>
</dbReference>
<dbReference type="Pfam" id="PF21033">
    <property type="entry name" value="RMD1-3"/>
    <property type="match status" value="1"/>
</dbReference>
<protein>
    <submittedName>
        <fullName evidence="2">Uncharacterized protein</fullName>
    </submittedName>
</protein>
<keyword evidence="1" id="KW-1185">Reference proteome</keyword>
<evidence type="ECO:0000313" key="1">
    <source>
        <dbReference type="Proteomes" id="UP000887569"/>
    </source>
</evidence>
<name>A0A915A5K3_PARUN</name>
<dbReference type="GO" id="GO:0005876">
    <property type="term" value="C:spindle microtubule"/>
    <property type="evidence" value="ECO:0007669"/>
    <property type="project" value="TreeGrafter"/>
</dbReference>
<dbReference type="InterPro" id="IPR011990">
    <property type="entry name" value="TPR-like_helical_dom_sf"/>
</dbReference>
<organism evidence="1 2">
    <name type="scientific">Parascaris univalens</name>
    <name type="common">Nematode worm</name>
    <dbReference type="NCBI Taxonomy" id="6257"/>
    <lineage>
        <taxon>Eukaryota</taxon>
        <taxon>Metazoa</taxon>
        <taxon>Ecdysozoa</taxon>
        <taxon>Nematoda</taxon>
        <taxon>Chromadorea</taxon>
        <taxon>Rhabditida</taxon>
        <taxon>Spirurina</taxon>
        <taxon>Ascaridomorpha</taxon>
        <taxon>Ascaridoidea</taxon>
        <taxon>Ascarididae</taxon>
        <taxon>Parascaris</taxon>
    </lineage>
</organism>
<dbReference type="GO" id="GO:0005739">
    <property type="term" value="C:mitochondrion"/>
    <property type="evidence" value="ECO:0007669"/>
    <property type="project" value="TreeGrafter"/>
</dbReference>
<dbReference type="PANTHER" id="PTHR16056">
    <property type="entry name" value="REGULATOR OF MICROTUBULE DYNAMICS PROTEIN"/>
    <property type="match status" value="1"/>
</dbReference>
<reference evidence="2" key="1">
    <citation type="submission" date="2022-11" db="UniProtKB">
        <authorList>
            <consortium name="WormBaseParasite"/>
        </authorList>
    </citation>
    <scope>IDENTIFICATION</scope>
</reference>
<accession>A0A915A5K3</accession>
<dbReference type="WBParaSite" id="PgE412_g001_t01">
    <property type="protein sequence ID" value="PgE412_g001_t01"/>
    <property type="gene ID" value="PgE412_g001"/>
</dbReference>
<evidence type="ECO:0000313" key="2">
    <source>
        <dbReference type="WBParaSite" id="PgE412_g001_t01"/>
    </source>
</evidence>
<dbReference type="AlphaFoldDB" id="A0A915A5K3"/>
<dbReference type="GO" id="GO:0097431">
    <property type="term" value="C:mitotic spindle pole"/>
    <property type="evidence" value="ECO:0007669"/>
    <property type="project" value="TreeGrafter"/>
</dbReference>
<dbReference type="Gene3D" id="1.25.40.10">
    <property type="entry name" value="Tetratricopeptide repeat domain"/>
    <property type="match status" value="1"/>
</dbReference>
<proteinExistence type="predicted"/>
<dbReference type="PANTHER" id="PTHR16056:SF36">
    <property type="entry name" value="TETRATRICOPEPTIDE REPEAT PROTEIN"/>
    <property type="match status" value="1"/>
</dbReference>
<sequence length="256" mass="29070">PLYFLSRFNAVWNEERTVWSTGHLFLYFPPAILSSFQLISENESEHTAADRVNLLCRFAHACYIRSNNCVKEEEGRKSVLNEAHDACRKAYELEPANAHVLKWCCIITGSLADISSNKERIELGYEFKNYLDEAIELAPDASIYHMRGRFAYDVANLSRLQRMAASELFGAPPTATIDEALADLLKAEDLNPGELDNLLFIAKCFIMKGDMSEARNYLLRMKEDNAVDEADEEMLEEKRQLLKSIVNDSSVSIMAI</sequence>
<dbReference type="SUPFAM" id="SSF48452">
    <property type="entry name" value="TPR-like"/>
    <property type="match status" value="1"/>
</dbReference>